<keyword evidence="1" id="KW-0472">Membrane</keyword>
<name>D9CGE1_9ARCH</name>
<organism evidence="2">
    <name type="scientific">archaeon enrichment culture clone 1(2010)</name>
    <dbReference type="NCBI Taxonomy" id="795325"/>
    <lineage>
        <taxon>Archaea</taxon>
        <taxon>environmental samples</taxon>
    </lineage>
</organism>
<feature type="transmembrane region" description="Helical" evidence="1">
    <location>
        <begin position="38"/>
        <end position="59"/>
    </location>
</feature>
<feature type="transmembrane region" description="Helical" evidence="1">
    <location>
        <begin position="71"/>
        <end position="90"/>
    </location>
</feature>
<reference evidence="2" key="1">
    <citation type="journal article" date="2010" name="Environ. Microbiol.">
        <title>Metagenomic analyses of novel viruses and plasmids from a cultured environmental sample of hyperthermophilic neutrophiles.</title>
        <authorList>
            <person name="Garrett R.A."/>
            <person name="Prangishvili D."/>
            <person name="Shah S.A."/>
            <person name="Reuter M."/>
            <person name="Stetter K.O."/>
            <person name="Peng X."/>
        </authorList>
    </citation>
    <scope>NUCLEOTIDE SEQUENCE</scope>
    <source>
        <plasmid evidence="2">hyperthermophilic archaeal plasmid 1</plasmid>
    </source>
</reference>
<keyword evidence="1" id="KW-1133">Transmembrane helix</keyword>
<dbReference type="AlphaFoldDB" id="D9CGE1"/>
<protein>
    <submittedName>
        <fullName evidence="2">Uncharacterized protein</fullName>
    </submittedName>
</protein>
<keyword evidence="1" id="KW-0812">Transmembrane</keyword>
<accession>D9CGE1</accession>
<feature type="transmembrane region" description="Helical" evidence="1">
    <location>
        <begin position="132"/>
        <end position="157"/>
    </location>
</feature>
<evidence type="ECO:0000256" key="1">
    <source>
        <dbReference type="SAM" id="Phobius"/>
    </source>
</evidence>
<evidence type="ECO:0000313" key="2">
    <source>
        <dbReference type="EMBL" id="ADJ54295.1"/>
    </source>
</evidence>
<geneLocation type="plasmid" evidence="2">
    <name>hyperthermophilic archaeal plasmid 1</name>
</geneLocation>
<keyword evidence="2" id="KW-0614">Plasmid</keyword>
<gene>
    <name evidence="2" type="ORF">pHA1_gp17</name>
</gene>
<sequence>MWKNLFTIAWALLITFLDAVYLSPYDSRWDTYTINGYHLWLLALSFLPFFVIGLWSLTGPKKLDPFNQNKGSFWGILLDAFMRGLFVTLVDDTTYGLFKYALGLWSLVDLIEWYKIQFCLTCDWFWWWADFYFFHIAVTPQLMAFTILLRLGILIYYTVFRLVDRIA</sequence>
<dbReference type="EMBL" id="GU722198">
    <property type="protein sequence ID" value="ADJ54295.1"/>
    <property type="molecule type" value="Genomic_DNA"/>
</dbReference>
<proteinExistence type="predicted"/>